<evidence type="ECO:0000313" key="2">
    <source>
        <dbReference type="Proteomes" id="UP000233556"/>
    </source>
</evidence>
<dbReference type="Proteomes" id="UP000233556">
    <property type="component" value="Unassembled WGS sequence"/>
</dbReference>
<gene>
    <name evidence="1" type="ORF">llap_5201</name>
</gene>
<reference evidence="2" key="2">
    <citation type="submission" date="2017-12" db="EMBL/GenBank/DDBJ databases">
        <title>Genome sequence of the Bar-tailed Godwit (Limosa lapponica baueri).</title>
        <authorList>
            <person name="Lima N.C.B."/>
            <person name="Parody-Merino A.M."/>
            <person name="Battley P.F."/>
            <person name="Fidler A.E."/>
            <person name="Prosdocimi F."/>
        </authorList>
    </citation>
    <scope>NUCLEOTIDE SEQUENCE [LARGE SCALE GENOMIC DNA]</scope>
</reference>
<keyword evidence="2" id="KW-1185">Reference proteome</keyword>
<dbReference type="OrthoDB" id="9397495at2759"/>
<organism evidence="1 2">
    <name type="scientific">Limosa lapponica baueri</name>
    <dbReference type="NCBI Taxonomy" id="1758121"/>
    <lineage>
        <taxon>Eukaryota</taxon>
        <taxon>Metazoa</taxon>
        <taxon>Chordata</taxon>
        <taxon>Craniata</taxon>
        <taxon>Vertebrata</taxon>
        <taxon>Euteleostomi</taxon>
        <taxon>Archelosauria</taxon>
        <taxon>Archosauria</taxon>
        <taxon>Dinosauria</taxon>
        <taxon>Saurischia</taxon>
        <taxon>Theropoda</taxon>
        <taxon>Coelurosauria</taxon>
        <taxon>Aves</taxon>
        <taxon>Neognathae</taxon>
        <taxon>Neoaves</taxon>
        <taxon>Charadriiformes</taxon>
        <taxon>Scolopacidae</taxon>
        <taxon>Limosa</taxon>
    </lineage>
</organism>
<proteinExistence type="predicted"/>
<dbReference type="AlphaFoldDB" id="A0A2I0UEN5"/>
<accession>A0A2I0UEN5</accession>
<reference evidence="2" key="1">
    <citation type="submission" date="2017-11" db="EMBL/GenBank/DDBJ databases">
        <authorList>
            <person name="Lima N.C."/>
            <person name="Parody-Merino A.M."/>
            <person name="Battley P.F."/>
            <person name="Fidler A.E."/>
            <person name="Prosdocimi F."/>
        </authorList>
    </citation>
    <scope>NUCLEOTIDE SEQUENCE [LARGE SCALE GENOMIC DNA]</scope>
</reference>
<protein>
    <submittedName>
        <fullName evidence="1">Uncharacterized protein</fullName>
    </submittedName>
</protein>
<dbReference type="EMBL" id="KZ505822">
    <property type="protein sequence ID" value="PKU44516.1"/>
    <property type="molecule type" value="Genomic_DNA"/>
</dbReference>
<sequence length="76" mass="8419">MVKTTVKQVVPLQPIEVHSGANIPLQPMDDPTPEQVAVPKGGCNPMESLHWSRLLAGAVDPWREEPTLEHICWQAL</sequence>
<name>A0A2I0UEN5_LIMLA</name>
<evidence type="ECO:0000313" key="1">
    <source>
        <dbReference type="EMBL" id="PKU44516.1"/>
    </source>
</evidence>